<keyword evidence="2" id="KW-1185">Reference proteome</keyword>
<dbReference type="InterPro" id="IPR023393">
    <property type="entry name" value="START-like_dom_sf"/>
</dbReference>
<dbReference type="STRING" id="84531.LA76x_0915"/>
<dbReference type="Proteomes" id="UP000060787">
    <property type="component" value="Chromosome"/>
</dbReference>
<dbReference type="EMBL" id="CP011129">
    <property type="protein sequence ID" value="ALN79076.1"/>
    <property type="molecule type" value="Genomic_DNA"/>
</dbReference>
<dbReference type="Gene3D" id="3.30.530.20">
    <property type="match status" value="1"/>
</dbReference>
<accession>A0A0S2F6C6</accession>
<gene>
    <name evidence="1" type="ORF">LA76x_0915</name>
</gene>
<proteinExistence type="predicted"/>
<dbReference type="eggNOG" id="COG3832">
    <property type="taxonomic scope" value="Bacteria"/>
</dbReference>
<reference evidence="1 2" key="1">
    <citation type="journal article" date="2015" name="BMC Genomics">
        <title>Comparative genomics and metabolic profiling of the genus Lysobacter.</title>
        <authorList>
            <person name="de Bruijn I."/>
            <person name="Cheng X."/>
            <person name="de Jager V."/>
            <person name="Exposito R.G."/>
            <person name="Watrous J."/>
            <person name="Patel N."/>
            <person name="Postma J."/>
            <person name="Dorrestein P.C."/>
            <person name="Kobayashi D."/>
            <person name="Raaijmakers J.M."/>
        </authorList>
    </citation>
    <scope>NUCLEOTIDE SEQUENCE [LARGE SCALE GENOMIC DNA]</scope>
    <source>
        <strain evidence="1 2">76</strain>
    </source>
</reference>
<sequence length="169" mass="19138">MRVSLLAERSISATPEAVFALALDPERFPALFEGYGPIPGLHRITPLAPPAVGSMRSLENEDGSRLMERITAFDPPRRHAYTLSGFRGPLAWLAREGHADWTFAAESIERSASTPTATRVLWRYDFELTNVLAWPFAWPLLHGFMQVAMRQCLERMAEALEAAWRRERD</sequence>
<dbReference type="Pfam" id="PF10604">
    <property type="entry name" value="Polyketide_cyc2"/>
    <property type="match status" value="1"/>
</dbReference>
<dbReference type="InterPro" id="IPR019587">
    <property type="entry name" value="Polyketide_cyclase/dehydratase"/>
</dbReference>
<organism evidence="1 2">
    <name type="scientific">Lysobacter antibioticus</name>
    <dbReference type="NCBI Taxonomy" id="84531"/>
    <lineage>
        <taxon>Bacteria</taxon>
        <taxon>Pseudomonadati</taxon>
        <taxon>Pseudomonadota</taxon>
        <taxon>Gammaproteobacteria</taxon>
        <taxon>Lysobacterales</taxon>
        <taxon>Lysobacteraceae</taxon>
        <taxon>Lysobacter</taxon>
    </lineage>
</organism>
<evidence type="ECO:0000313" key="1">
    <source>
        <dbReference type="EMBL" id="ALN79076.1"/>
    </source>
</evidence>
<name>A0A0S2F6C6_LYSAN</name>
<evidence type="ECO:0000313" key="2">
    <source>
        <dbReference type="Proteomes" id="UP000060787"/>
    </source>
</evidence>
<dbReference type="RefSeq" id="WP_057916757.1">
    <property type="nucleotide sequence ID" value="NZ_CP011129.1"/>
</dbReference>
<dbReference type="AlphaFoldDB" id="A0A0S2F6C6"/>
<dbReference type="CDD" id="cd07821">
    <property type="entry name" value="PYR_PYL_RCAR_like"/>
    <property type="match status" value="1"/>
</dbReference>
<dbReference type="KEGG" id="lab:LA76x_0915"/>
<protein>
    <submittedName>
        <fullName evidence="1">Polyketide cyclase / dehydrase and lipid transport family protein</fullName>
    </submittedName>
</protein>
<dbReference type="SUPFAM" id="SSF55961">
    <property type="entry name" value="Bet v1-like"/>
    <property type="match status" value="1"/>
</dbReference>
<dbReference type="PATRIC" id="fig|84531.8.peg.942"/>